<proteinExistence type="predicted"/>
<evidence type="ECO:0000313" key="2">
    <source>
        <dbReference type="Proteomes" id="UP000053989"/>
    </source>
</evidence>
<sequence length="106" mass="11628">MRLLAEPAPCLPQFSALLVHGTYPSSAPIQLCLSIPPGRRAILLSPMRQLLLQSLASYDWLQSCSGSGAISSVSSRVRILSVLHTIVNMRHKKFHEYTATPQARST</sequence>
<dbReference type="HOGENOM" id="CLU_176476_0_0_1"/>
<protein>
    <submittedName>
        <fullName evidence="1">Uncharacterized protein</fullName>
    </submittedName>
</protein>
<dbReference type="InParanoid" id="A0A0C3E7F4"/>
<evidence type="ECO:0000313" key="1">
    <source>
        <dbReference type="EMBL" id="KIM68700.1"/>
    </source>
</evidence>
<organism evidence="1 2">
    <name type="scientific">Scleroderma citrinum Foug A</name>
    <dbReference type="NCBI Taxonomy" id="1036808"/>
    <lineage>
        <taxon>Eukaryota</taxon>
        <taxon>Fungi</taxon>
        <taxon>Dikarya</taxon>
        <taxon>Basidiomycota</taxon>
        <taxon>Agaricomycotina</taxon>
        <taxon>Agaricomycetes</taxon>
        <taxon>Agaricomycetidae</taxon>
        <taxon>Boletales</taxon>
        <taxon>Sclerodermatineae</taxon>
        <taxon>Sclerodermataceae</taxon>
        <taxon>Scleroderma</taxon>
    </lineage>
</organism>
<reference evidence="2" key="2">
    <citation type="submission" date="2015-01" db="EMBL/GenBank/DDBJ databases">
        <title>Evolutionary Origins and Diversification of the Mycorrhizal Mutualists.</title>
        <authorList>
            <consortium name="DOE Joint Genome Institute"/>
            <consortium name="Mycorrhizal Genomics Consortium"/>
            <person name="Kohler A."/>
            <person name="Kuo A."/>
            <person name="Nagy L.G."/>
            <person name="Floudas D."/>
            <person name="Copeland A."/>
            <person name="Barry K.W."/>
            <person name="Cichocki N."/>
            <person name="Veneault-Fourrey C."/>
            <person name="LaButti K."/>
            <person name="Lindquist E.A."/>
            <person name="Lipzen A."/>
            <person name="Lundell T."/>
            <person name="Morin E."/>
            <person name="Murat C."/>
            <person name="Riley R."/>
            <person name="Ohm R."/>
            <person name="Sun H."/>
            <person name="Tunlid A."/>
            <person name="Henrissat B."/>
            <person name="Grigoriev I.V."/>
            <person name="Hibbett D.S."/>
            <person name="Martin F."/>
        </authorList>
    </citation>
    <scope>NUCLEOTIDE SEQUENCE [LARGE SCALE GENOMIC DNA]</scope>
    <source>
        <strain evidence="2">Foug A</strain>
    </source>
</reference>
<reference evidence="1 2" key="1">
    <citation type="submission" date="2014-04" db="EMBL/GenBank/DDBJ databases">
        <authorList>
            <consortium name="DOE Joint Genome Institute"/>
            <person name="Kuo A."/>
            <person name="Kohler A."/>
            <person name="Nagy L.G."/>
            <person name="Floudas D."/>
            <person name="Copeland A."/>
            <person name="Barry K.W."/>
            <person name="Cichocki N."/>
            <person name="Veneault-Fourrey C."/>
            <person name="LaButti K."/>
            <person name="Lindquist E.A."/>
            <person name="Lipzen A."/>
            <person name="Lundell T."/>
            <person name="Morin E."/>
            <person name="Murat C."/>
            <person name="Sun H."/>
            <person name="Tunlid A."/>
            <person name="Henrissat B."/>
            <person name="Grigoriev I.V."/>
            <person name="Hibbett D.S."/>
            <person name="Martin F."/>
            <person name="Nordberg H.P."/>
            <person name="Cantor M.N."/>
            <person name="Hua S.X."/>
        </authorList>
    </citation>
    <scope>NUCLEOTIDE SEQUENCE [LARGE SCALE GENOMIC DNA]</scope>
    <source>
        <strain evidence="1 2">Foug A</strain>
    </source>
</reference>
<dbReference type="EMBL" id="KN822008">
    <property type="protein sequence ID" value="KIM68700.1"/>
    <property type="molecule type" value="Genomic_DNA"/>
</dbReference>
<accession>A0A0C3E7F4</accession>
<dbReference type="OrthoDB" id="3224367at2759"/>
<dbReference type="STRING" id="1036808.A0A0C3E7F4"/>
<name>A0A0C3E7F4_9AGAM</name>
<gene>
    <name evidence="1" type="ORF">SCLCIDRAFT_1208899</name>
</gene>
<dbReference type="Proteomes" id="UP000053989">
    <property type="component" value="Unassembled WGS sequence"/>
</dbReference>
<keyword evidence="2" id="KW-1185">Reference proteome</keyword>
<dbReference type="AlphaFoldDB" id="A0A0C3E7F4"/>